<dbReference type="InterPro" id="IPR029035">
    <property type="entry name" value="DHS-like_NAD/FAD-binding_dom"/>
</dbReference>
<dbReference type="Pfam" id="PF00205">
    <property type="entry name" value="TPP_enzyme_M"/>
    <property type="match status" value="1"/>
</dbReference>
<dbReference type="GO" id="GO:0030976">
    <property type="term" value="F:thiamine pyrophosphate binding"/>
    <property type="evidence" value="ECO:0007669"/>
    <property type="project" value="InterPro"/>
</dbReference>
<evidence type="ECO:0000259" key="4">
    <source>
        <dbReference type="Pfam" id="PF00205"/>
    </source>
</evidence>
<dbReference type="Gene3D" id="3.40.50.970">
    <property type="match status" value="2"/>
</dbReference>
<keyword evidence="7" id="KW-0808">Transferase</keyword>
<keyword evidence="2 3" id="KW-0786">Thiamine pyrophosphate</keyword>
<dbReference type="Pfam" id="PF02775">
    <property type="entry name" value="TPP_enzyme_C"/>
    <property type="match status" value="1"/>
</dbReference>
<dbReference type="InterPro" id="IPR045229">
    <property type="entry name" value="TPP_enz"/>
</dbReference>
<evidence type="ECO:0000313" key="8">
    <source>
        <dbReference type="Proteomes" id="UP000095512"/>
    </source>
</evidence>
<comment type="similarity">
    <text evidence="1 3">Belongs to the TPP enzyme family.</text>
</comment>
<dbReference type="GO" id="GO:0003984">
    <property type="term" value="F:acetolactate synthase activity"/>
    <property type="evidence" value="ECO:0007669"/>
    <property type="project" value="UniProtKB-EC"/>
</dbReference>
<dbReference type="PANTHER" id="PTHR18968">
    <property type="entry name" value="THIAMINE PYROPHOSPHATE ENZYMES"/>
    <property type="match status" value="1"/>
</dbReference>
<dbReference type="InterPro" id="IPR029061">
    <property type="entry name" value="THDP-binding"/>
</dbReference>
<name>A0A174JI58_9FIRM</name>
<dbReference type="GO" id="GO:0009097">
    <property type="term" value="P:isoleucine biosynthetic process"/>
    <property type="evidence" value="ECO:0007669"/>
    <property type="project" value="TreeGrafter"/>
</dbReference>
<dbReference type="InterPro" id="IPR012000">
    <property type="entry name" value="Thiamin_PyroP_enz_cen_dom"/>
</dbReference>
<evidence type="ECO:0000313" key="7">
    <source>
        <dbReference type="EMBL" id="CUO97308.1"/>
    </source>
</evidence>
<evidence type="ECO:0000259" key="5">
    <source>
        <dbReference type="Pfam" id="PF02775"/>
    </source>
</evidence>
<gene>
    <name evidence="7" type="primary">ilvB_3</name>
    <name evidence="7" type="ORF">ERS852480_02344</name>
</gene>
<protein>
    <submittedName>
        <fullName evidence="7">Acetolactate synthase</fullName>
        <ecNumber evidence="7">2.2.1.6</ecNumber>
    </submittedName>
</protein>
<evidence type="ECO:0000259" key="6">
    <source>
        <dbReference type="Pfam" id="PF02776"/>
    </source>
</evidence>
<feature type="domain" description="Thiamine pyrophosphate enzyme TPP-binding" evidence="5">
    <location>
        <begin position="395"/>
        <end position="546"/>
    </location>
</feature>
<dbReference type="RefSeq" id="WP_057571880.1">
    <property type="nucleotide sequence ID" value="NZ_CZAB01000018.1"/>
</dbReference>
<dbReference type="GO" id="GO:0000287">
    <property type="term" value="F:magnesium ion binding"/>
    <property type="evidence" value="ECO:0007669"/>
    <property type="project" value="InterPro"/>
</dbReference>
<dbReference type="PANTHER" id="PTHR18968:SF142">
    <property type="entry name" value="ACETOLACTATE SYNTHASE"/>
    <property type="match status" value="1"/>
</dbReference>
<accession>A0A174JI58</accession>
<evidence type="ECO:0000256" key="1">
    <source>
        <dbReference type="ARBA" id="ARBA00007812"/>
    </source>
</evidence>
<feature type="domain" description="Thiamine pyrophosphate enzyme central" evidence="4">
    <location>
        <begin position="200"/>
        <end position="336"/>
    </location>
</feature>
<dbReference type="GO" id="GO:0005948">
    <property type="term" value="C:acetolactate synthase complex"/>
    <property type="evidence" value="ECO:0007669"/>
    <property type="project" value="TreeGrafter"/>
</dbReference>
<dbReference type="CDD" id="cd00568">
    <property type="entry name" value="TPP_enzymes"/>
    <property type="match status" value="1"/>
</dbReference>
<organism evidence="7 8">
    <name type="scientific">Enterocloster clostridioformis</name>
    <dbReference type="NCBI Taxonomy" id="1531"/>
    <lineage>
        <taxon>Bacteria</taxon>
        <taxon>Bacillati</taxon>
        <taxon>Bacillota</taxon>
        <taxon>Clostridia</taxon>
        <taxon>Lachnospirales</taxon>
        <taxon>Lachnospiraceae</taxon>
        <taxon>Enterocloster</taxon>
    </lineage>
</organism>
<dbReference type="SUPFAM" id="SSF52467">
    <property type="entry name" value="DHS-like NAD/FAD-binding domain"/>
    <property type="match status" value="1"/>
</dbReference>
<dbReference type="AlphaFoldDB" id="A0A174JI58"/>
<dbReference type="CDD" id="cd07035">
    <property type="entry name" value="TPP_PYR_POX_like"/>
    <property type="match status" value="1"/>
</dbReference>
<dbReference type="GO" id="GO:0009099">
    <property type="term" value="P:L-valine biosynthetic process"/>
    <property type="evidence" value="ECO:0007669"/>
    <property type="project" value="TreeGrafter"/>
</dbReference>
<dbReference type="EMBL" id="CZAB01000018">
    <property type="protein sequence ID" value="CUO97308.1"/>
    <property type="molecule type" value="Genomic_DNA"/>
</dbReference>
<dbReference type="SUPFAM" id="SSF52518">
    <property type="entry name" value="Thiamin diphosphate-binding fold (THDP-binding)"/>
    <property type="match status" value="2"/>
</dbReference>
<dbReference type="InterPro" id="IPR012001">
    <property type="entry name" value="Thiamin_PyroP_enz_TPP-bd_dom"/>
</dbReference>
<proteinExistence type="inferred from homology"/>
<dbReference type="Pfam" id="PF02776">
    <property type="entry name" value="TPP_enzyme_N"/>
    <property type="match status" value="1"/>
</dbReference>
<dbReference type="InterPro" id="IPR011766">
    <property type="entry name" value="TPP_enzyme_TPP-bd"/>
</dbReference>
<feature type="domain" description="Thiamine pyrophosphate enzyme N-terminal TPP-binding" evidence="6">
    <location>
        <begin position="1"/>
        <end position="106"/>
    </location>
</feature>
<dbReference type="Gene3D" id="3.40.50.1220">
    <property type="entry name" value="TPP-binding domain"/>
    <property type="match status" value="1"/>
</dbReference>
<dbReference type="Proteomes" id="UP000095512">
    <property type="component" value="Unassembled WGS sequence"/>
</dbReference>
<dbReference type="FunFam" id="3.40.50.970:FF:000007">
    <property type="entry name" value="Acetolactate synthase"/>
    <property type="match status" value="1"/>
</dbReference>
<evidence type="ECO:0000256" key="2">
    <source>
        <dbReference type="ARBA" id="ARBA00023052"/>
    </source>
</evidence>
<dbReference type="GO" id="GO:0050660">
    <property type="term" value="F:flavin adenine dinucleotide binding"/>
    <property type="evidence" value="ECO:0007669"/>
    <property type="project" value="TreeGrafter"/>
</dbReference>
<evidence type="ECO:0000256" key="3">
    <source>
        <dbReference type="RuleBase" id="RU362132"/>
    </source>
</evidence>
<sequence>MRVADYLAEKLNSVGIEDVFILTGGGLMFLTDGIACNKNITPIPCLHEQAASMSAIAYAQIREGYGCCYVTTGCGGTNTITGVLHAWQDHVPVVFVSGQCNRNEMMTIAKSKVRQIGLQEADIVSIVDSITKYAVTIMEPADAVYCIEKALYEAQHGNPGPVWLDIPMDVQEAEINPNNLMHFMPEQDLKTECTEEEMNYAVRALEEAERPIIIVGQGVRLAGACKELNEFIDTYQIPIVGTRMGWDIYPRDSNLNIGLIDTRGTRAGNFAAENADTVICIGSRLSMMTTGYNYDLFLRGAKKFIVVDIDEEEHKKGTVHIDKIINADAKDFISKLKGMELNDISAWRDKCLYWKQKWPMITKEHEDDSKGISKFAFIGVLNKYLKQDSVVTTDAGATTEIPMQALNFTSSKQRYLGSAAQCEMGYSIPAAIGASVGRDKKEIFCIVGDGSFQLNIQELQTIVTQKLPIKVFVWNNDGYGTIRRHQKTIFKGRYVGVDEASGTAFPDLKKIAMAYGIEYKSAVTLKELDKVMKDVIGKTAPVIVDVRCWREEFNPIAKAQMRMEDGTRVAMPLEDMAPFIDREEFVKEMIVEPIRWWEK</sequence>
<dbReference type="EC" id="2.2.1.6" evidence="7"/>
<reference evidence="7 8" key="1">
    <citation type="submission" date="2015-09" db="EMBL/GenBank/DDBJ databases">
        <authorList>
            <consortium name="Pathogen Informatics"/>
        </authorList>
    </citation>
    <scope>NUCLEOTIDE SEQUENCE [LARGE SCALE GENOMIC DNA]</scope>
    <source>
        <strain evidence="7 8">2789STDY5834865</strain>
    </source>
</reference>